<dbReference type="Proteomes" id="UP000680634">
    <property type="component" value="Unassembled WGS sequence"/>
</dbReference>
<name>A0ABS5JHG1_9GAMM</name>
<dbReference type="Gene3D" id="3.40.1440.10">
    <property type="entry name" value="GIY-YIG endonuclease"/>
    <property type="match status" value="1"/>
</dbReference>
<dbReference type="PANTHER" id="PTHR30562:SF1">
    <property type="entry name" value="UVRABC SYSTEM PROTEIN C"/>
    <property type="match status" value="1"/>
</dbReference>
<dbReference type="InterPro" id="IPR035901">
    <property type="entry name" value="GIY-YIG_endonuc_sf"/>
</dbReference>
<evidence type="ECO:0000259" key="1">
    <source>
        <dbReference type="PROSITE" id="PS50164"/>
    </source>
</evidence>
<gene>
    <name evidence="2" type="ORF">JK232_10820</name>
</gene>
<evidence type="ECO:0000313" key="2">
    <source>
        <dbReference type="EMBL" id="MBS0969386.1"/>
    </source>
</evidence>
<dbReference type="InterPro" id="IPR050066">
    <property type="entry name" value="UvrABC_protein_C"/>
</dbReference>
<proteinExistence type="predicted"/>
<dbReference type="EMBL" id="JAERKB010000007">
    <property type="protein sequence ID" value="MBS0969386.1"/>
    <property type="molecule type" value="Genomic_DNA"/>
</dbReference>
<dbReference type="InterPro" id="IPR000305">
    <property type="entry name" value="GIY-YIG_endonuc"/>
</dbReference>
<dbReference type="PANTHER" id="PTHR30562">
    <property type="entry name" value="UVRC/OXIDOREDUCTASE"/>
    <property type="match status" value="1"/>
</dbReference>
<dbReference type="SUPFAM" id="SSF82771">
    <property type="entry name" value="GIY-YIG endonuclease"/>
    <property type="match status" value="1"/>
</dbReference>
<organism evidence="2 3">
    <name type="scientific">Nissabacter archeti</name>
    <dbReference type="NCBI Taxonomy" id="1917880"/>
    <lineage>
        <taxon>Bacteria</taxon>
        <taxon>Pseudomonadati</taxon>
        <taxon>Pseudomonadota</taxon>
        <taxon>Gammaproteobacteria</taxon>
        <taxon>Enterobacterales</taxon>
        <taxon>Yersiniaceae</taxon>
        <taxon>Nissabacter</taxon>
    </lineage>
</organism>
<dbReference type="PROSITE" id="PS50164">
    <property type="entry name" value="GIY_YIG"/>
    <property type="match status" value="1"/>
</dbReference>
<comment type="caution">
    <text evidence="2">The sequence shown here is derived from an EMBL/GenBank/DDBJ whole genome shotgun (WGS) entry which is preliminary data.</text>
</comment>
<protein>
    <submittedName>
        <fullName evidence="2">GIY-YIG nuclease family protein</fullName>
    </submittedName>
</protein>
<accession>A0ABS5JHG1</accession>
<feature type="domain" description="GIY-YIG" evidence="1">
    <location>
        <begin position="119"/>
        <end position="204"/>
    </location>
</feature>
<reference evidence="2 3" key="1">
    <citation type="submission" date="2020-12" db="EMBL/GenBank/DDBJ databases">
        <authorList>
            <person name="Mcmullen J.G."/>
        </authorList>
    </citation>
    <scope>NUCLEOTIDE SEQUENCE [LARGE SCALE GENOMIC DNA]</scope>
    <source>
        <strain evidence="2 3">JGM97</strain>
    </source>
</reference>
<sequence length="493" mass="54046">MSSPTMVQEYPELNTLNPLLNSIVDKTVDNVARKLIGGFRNKRNSQPNAKAPNLSTTVDDTLNATSSASVLAVANRSVQWKEMISKSFTHGISSISTMKFDGQFTIKNGVPEGLKDVPNSPGVYVVYDSAGEVRYIGDAKDLQKRWHAGHLNENKNAEKNGTKYKMTAEFEEGCTVKFMVMDSAETAAAVEANILKNEKPPVNKKEELCKEQGTRSNIEAKKMKDAANEAGGLAFGAGKEALKNVGWDAFETLSTTMIKALKDEVVDLFITQKAQVKIRLKRFFDKIWQVIVSLIKAPLNLLRGLFEFVLNALSQAIGKIYQLAKNIYDLGMAALSLMKGSKTMTREETIYKVSEVIITSGTLVFWDAVEPVIESGMVALFAPLAPFAPYISASLCAMGFGLSSYLLADIVPKAVSLILSTEPAYTAKGREAFQQLITNHETSVGMVAELQKYAGSTVNLMSETREHTAELNNDVIRLTRFSLAEEIKKLGAQ</sequence>
<dbReference type="Pfam" id="PF01541">
    <property type="entry name" value="GIY-YIG"/>
    <property type="match status" value="1"/>
</dbReference>
<reference evidence="3" key="2">
    <citation type="submission" date="2023-07" db="EMBL/GenBank/DDBJ databases">
        <title>Genome-inferred correspondence between phylogeny and metabolic traits in the wild Drosophila gut microbiome.</title>
        <authorList>
            <person name="Bueno E."/>
            <person name="Blow F."/>
            <person name="Douglas A.E."/>
        </authorList>
    </citation>
    <scope>NUCLEOTIDE SEQUENCE [LARGE SCALE GENOMIC DNA]</scope>
    <source>
        <strain evidence="3">JGM97</strain>
    </source>
</reference>
<keyword evidence="3" id="KW-1185">Reference proteome</keyword>
<dbReference type="RefSeq" id="WP_212589172.1">
    <property type="nucleotide sequence ID" value="NZ_JAERKB010000007.1"/>
</dbReference>
<evidence type="ECO:0000313" key="3">
    <source>
        <dbReference type="Proteomes" id="UP000680634"/>
    </source>
</evidence>
<dbReference type="SMART" id="SM00465">
    <property type="entry name" value="GIYc"/>
    <property type="match status" value="1"/>
</dbReference>